<sequence length="217" mass="23397">MSAPACDPPPPGPPARQRRRPLRLLAPLLALAALFLGGFVAFALGLSSETPPPSERTDAIVVLTGGSERIKVGFELLAAGAARKLFVSGVYRGVEVSELLRLSQGAPDELACCIALGYDAEDTHGNAREAAEWMRKEGLTSLRLVTGAYHMPRSLLEFRRALPEARILPHPVFPEGFREHWWFSPRSALLLMTEYVKYLAALVVGLVPGGMDGIAAS</sequence>
<dbReference type="PANTHER" id="PTHR30336">
    <property type="entry name" value="INNER MEMBRANE PROTEIN, PROBABLE PERMEASE"/>
    <property type="match status" value="1"/>
</dbReference>
<dbReference type="GO" id="GO:0043164">
    <property type="term" value="P:Gram-negative-bacterium-type cell wall biogenesis"/>
    <property type="evidence" value="ECO:0007669"/>
    <property type="project" value="TreeGrafter"/>
</dbReference>
<gene>
    <name evidence="3" type="ORF">SAMN05428998_101424</name>
</gene>
<protein>
    <submittedName>
        <fullName evidence="3">Uncharacterized SAM-binding protein YcdF, DUF218 family</fullName>
    </submittedName>
</protein>
<keyword evidence="1" id="KW-0472">Membrane</keyword>
<keyword evidence="1" id="KW-0812">Transmembrane</keyword>
<feature type="transmembrane region" description="Helical" evidence="1">
    <location>
        <begin position="24"/>
        <end position="46"/>
    </location>
</feature>
<reference evidence="3 4" key="1">
    <citation type="submission" date="2017-04" db="EMBL/GenBank/DDBJ databases">
        <authorList>
            <person name="Afonso C.L."/>
            <person name="Miller P.J."/>
            <person name="Scott M.A."/>
            <person name="Spackman E."/>
            <person name="Goraichik I."/>
            <person name="Dimitrov K.M."/>
            <person name="Suarez D.L."/>
            <person name="Swayne D.E."/>
        </authorList>
    </citation>
    <scope>NUCLEOTIDE SEQUENCE [LARGE SCALE GENOMIC DNA]</scope>
    <source>
        <strain evidence="3 4">USBA 355</strain>
    </source>
</reference>
<dbReference type="AlphaFoldDB" id="A0A1Y6B714"/>
<evidence type="ECO:0000313" key="3">
    <source>
        <dbReference type="EMBL" id="SME91680.1"/>
    </source>
</evidence>
<accession>A0A1Y6B714</accession>
<dbReference type="GO" id="GO:0005886">
    <property type="term" value="C:plasma membrane"/>
    <property type="evidence" value="ECO:0007669"/>
    <property type="project" value="TreeGrafter"/>
</dbReference>
<dbReference type="Proteomes" id="UP000192917">
    <property type="component" value="Unassembled WGS sequence"/>
</dbReference>
<dbReference type="RefSeq" id="WP_085120767.1">
    <property type="nucleotide sequence ID" value="NZ_FWZX01000001.1"/>
</dbReference>
<dbReference type="GO" id="GO:0000270">
    <property type="term" value="P:peptidoglycan metabolic process"/>
    <property type="evidence" value="ECO:0007669"/>
    <property type="project" value="TreeGrafter"/>
</dbReference>
<feature type="domain" description="DUF218" evidence="2">
    <location>
        <begin position="58"/>
        <end position="184"/>
    </location>
</feature>
<keyword evidence="4" id="KW-1185">Reference proteome</keyword>
<dbReference type="STRING" id="560819.SAMN05428998_101424"/>
<evidence type="ECO:0000313" key="4">
    <source>
        <dbReference type="Proteomes" id="UP000192917"/>
    </source>
</evidence>
<dbReference type="EMBL" id="FWZX01000001">
    <property type="protein sequence ID" value="SME91680.1"/>
    <property type="molecule type" value="Genomic_DNA"/>
</dbReference>
<dbReference type="InterPro" id="IPR003848">
    <property type="entry name" value="DUF218"/>
</dbReference>
<dbReference type="PANTHER" id="PTHR30336:SF4">
    <property type="entry name" value="ENVELOPE BIOGENESIS FACTOR ELYC"/>
    <property type="match status" value="1"/>
</dbReference>
<dbReference type="InterPro" id="IPR051599">
    <property type="entry name" value="Cell_Envelope_Assoc"/>
</dbReference>
<keyword evidence="1" id="KW-1133">Transmembrane helix</keyword>
<evidence type="ECO:0000256" key="1">
    <source>
        <dbReference type="SAM" id="Phobius"/>
    </source>
</evidence>
<dbReference type="Pfam" id="PF02698">
    <property type="entry name" value="DUF218"/>
    <property type="match status" value="1"/>
</dbReference>
<dbReference type="CDD" id="cd06259">
    <property type="entry name" value="YdcF-like"/>
    <property type="match status" value="1"/>
</dbReference>
<evidence type="ECO:0000259" key="2">
    <source>
        <dbReference type="Pfam" id="PF02698"/>
    </source>
</evidence>
<name>A0A1Y6B714_9PROT</name>
<proteinExistence type="predicted"/>
<organism evidence="3 4">
    <name type="scientific">Tistlia consotensis USBA 355</name>
    <dbReference type="NCBI Taxonomy" id="560819"/>
    <lineage>
        <taxon>Bacteria</taxon>
        <taxon>Pseudomonadati</taxon>
        <taxon>Pseudomonadota</taxon>
        <taxon>Alphaproteobacteria</taxon>
        <taxon>Rhodospirillales</taxon>
        <taxon>Rhodovibrionaceae</taxon>
        <taxon>Tistlia</taxon>
    </lineage>
</organism>